<dbReference type="GeneID" id="85015369"/>
<protein>
    <submittedName>
        <fullName evidence="1">RNA-binding protein YhbY</fullName>
    </submittedName>
</protein>
<accession>A0A7W9SGN3</accession>
<dbReference type="InterPro" id="IPR045738">
    <property type="entry name" value="DUF6088"/>
</dbReference>
<dbReference type="AlphaFoldDB" id="A0A7W9SGN3"/>
<proteinExistence type="predicted"/>
<dbReference type="Proteomes" id="UP000522163">
    <property type="component" value="Unassembled WGS sequence"/>
</dbReference>
<reference evidence="1 2" key="1">
    <citation type="submission" date="2020-08" db="EMBL/GenBank/DDBJ databases">
        <title>Genomic Encyclopedia of Type Strains, Phase IV (KMG-IV): sequencing the most valuable type-strain genomes for metagenomic binning, comparative biology and taxonomic classification.</title>
        <authorList>
            <person name="Goeker M."/>
        </authorList>
    </citation>
    <scope>NUCLEOTIDE SEQUENCE [LARGE SCALE GENOMIC DNA]</scope>
    <source>
        <strain evidence="1 2">DSM 17245</strain>
    </source>
</reference>
<dbReference type="RefSeq" id="WP_183684404.1">
    <property type="nucleotide sequence ID" value="NZ_JACHHH010000009.1"/>
</dbReference>
<organism evidence="1 2">
    <name type="scientific">Oribacterium sinus</name>
    <dbReference type="NCBI Taxonomy" id="237576"/>
    <lineage>
        <taxon>Bacteria</taxon>
        <taxon>Bacillati</taxon>
        <taxon>Bacillota</taxon>
        <taxon>Clostridia</taxon>
        <taxon>Lachnospirales</taxon>
        <taxon>Lachnospiraceae</taxon>
        <taxon>Oribacterium</taxon>
    </lineage>
</organism>
<sequence length="204" mass="23055">MERPNILGKTRDTITKFKPGSVFSASDFSDISDSAKIGVTLSRLEKEGLIKKILHGIYVYPEYNSFLGECIEPDPNDVAHAIARKFGWTIVPYGDTALNILGLSTQVLSVWIYVCDGAYKKYTYKKIMLEFKKTTNKEISKLSYKTALVIQAIKAIGKDGITESVIKQIREKFSTEEKISMLEEAKFATSWVYVVIKQICEDMQ</sequence>
<evidence type="ECO:0000313" key="1">
    <source>
        <dbReference type="EMBL" id="MBB6041848.1"/>
    </source>
</evidence>
<dbReference type="Pfam" id="PF19570">
    <property type="entry name" value="DUF6088"/>
    <property type="match status" value="1"/>
</dbReference>
<comment type="caution">
    <text evidence="1">The sequence shown here is derived from an EMBL/GenBank/DDBJ whole genome shotgun (WGS) entry which is preliminary data.</text>
</comment>
<gene>
    <name evidence="1" type="ORF">HNQ46_001838</name>
</gene>
<dbReference type="EMBL" id="JACHHH010000009">
    <property type="protein sequence ID" value="MBB6041848.1"/>
    <property type="molecule type" value="Genomic_DNA"/>
</dbReference>
<evidence type="ECO:0000313" key="2">
    <source>
        <dbReference type="Proteomes" id="UP000522163"/>
    </source>
</evidence>
<name>A0A7W9SGN3_9FIRM</name>